<organism evidence="4 5">
    <name type="scientific">Devosia rhizoryzae</name>
    <dbReference type="NCBI Taxonomy" id="2774137"/>
    <lineage>
        <taxon>Bacteria</taxon>
        <taxon>Pseudomonadati</taxon>
        <taxon>Pseudomonadota</taxon>
        <taxon>Alphaproteobacteria</taxon>
        <taxon>Hyphomicrobiales</taxon>
        <taxon>Devosiaceae</taxon>
        <taxon>Devosia</taxon>
    </lineage>
</organism>
<sequence>MSSPIRMRKVLDRLEPVPPAPHGISLLPFSRSDSLSLHALLQQGYATGGGSVGKFESWFEPLISDEEFDPDLVLIAVDEQDRPLGLAQCWTSGFLKDLVVLPEYRDRQIGTWLLHTAFAAIRARGLAQLDLKVLADNVAARRFYARHGMVEVE</sequence>
<dbReference type="Gene3D" id="3.40.630.30">
    <property type="match status" value="1"/>
</dbReference>
<accession>A0ABX7C791</accession>
<keyword evidence="2" id="KW-0012">Acyltransferase</keyword>
<dbReference type="SUPFAM" id="SSF55729">
    <property type="entry name" value="Acyl-CoA N-acyltransferases (Nat)"/>
    <property type="match status" value="1"/>
</dbReference>
<dbReference type="Pfam" id="PF00583">
    <property type="entry name" value="Acetyltransf_1"/>
    <property type="match status" value="1"/>
</dbReference>
<evidence type="ECO:0000256" key="1">
    <source>
        <dbReference type="ARBA" id="ARBA00022679"/>
    </source>
</evidence>
<reference evidence="4 5" key="1">
    <citation type="submission" date="2021-01" db="EMBL/GenBank/DDBJ databases">
        <title>Genome seq and assembly of Devosia sp. LEGU1.</title>
        <authorList>
            <person name="Chhetri G."/>
        </authorList>
    </citation>
    <scope>NUCLEOTIDE SEQUENCE [LARGE SCALE GENOMIC DNA]</scope>
    <source>
        <strain evidence="4 5">LEGU1</strain>
    </source>
</reference>
<proteinExistence type="predicted"/>
<name>A0ABX7C791_9HYPH</name>
<keyword evidence="5" id="KW-1185">Reference proteome</keyword>
<protein>
    <submittedName>
        <fullName evidence="4">GNAT family N-acetyltransferase</fullName>
    </submittedName>
</protein>
<dbReference type="EMBL" id="CP068046">
    <property type="protein sequence ID" value="QQR40128.1"/>
    <property type="molecule type" value="Genomic_DNA"/>
</dbReference>
<dbReference type="InterPro" id="IPR016181">
    <property type="entry name" value="Acyl_CoA_acyltransferase"/>
</dbReference>
<evidence type="ECO:0000256" key="2">
    <source>
        <dbReference type="ARBA" id="ARBA00023315"/>
    </source>
</evidence>
<dbReference type="InterPro" id="IPR050832">
    <property type="entry name" value="Bact_Acetyltransf"/>
</dbReference>
<dbReference type="RefSeq" id="WP_201635184.1">
    <property type="nucleotide sequence ID" value="NZ_CP068046.1"/>
</dbReference>
<keyword evidence="1" id="KW-0808">Transferase</keyword>
<dbReference type="PROSITE" id="PS51186">
    <property type="entry name" value="GNAT"/>
    <property type="match status" value="1"/>
</dbReference>
<gene>
    <name evidence="4" type="ORF">JI748_03705</name>
</gene>
<evidence type="ECO:0000313" key="5">
    <source>
        <dbReference type="Proteomes" id="UP000595857"/>
    </source>
</evidence>
<dbReference type="PANTHER" id="PTHR43877">
    <property type="entry name" value="AMINOALKYLPHOSPHONATE N-ACETYLTRANSFERASE-RELATED-RELATED"/>
    <property type="match status" value="1"/>
</dbReference>
<evidence type="ECO:0000313" key="4">
    <source>
        <dbReference type="EMBL" id="QQR40128.1"/>
    </source>
</evidence>
<dbReference type="Proteomes" id="UP000595857">
    <property type="component" value="Chromosome"/>
</dbReference>
<dbReference type="InterPro" id="IPR000182">
    <property type="entry name" value="GNAT_dom"/>
</dbReference>
<dbReference type="CDD" id="cd04301">
    <property type="entry name" value="NAT_SF"/>
    <property type="match status" value="1"/>
</dbReference>
<dbReference type="PANTHER" id="PTHR43877:SF2">
    <property type="entry name" value="AMINOALKYLPHOSPHONATE N-ACETYLTRANSFERASE-RELATED"/>
    <property type="match status" value="1"/>
</dbReference>
<feature type="domain" description="N-acetyltransferase" evidence="3">
    <location>
        <begin position="24"/>
        <end position="153"/>
    </location>
</feature>
<evidence type="ECO:0000259" key="3">
    <source>
        <dbReference type="PROSITE" id="PS51186"/>
    </source>
</evidence>